<protein>
    <submittedName>
        <fullName evidence="1">Uncharacterized protein</fullName>
    </submittedName>
</protein>
<accession>A0ABR2ZPT2</accession>
<evidence type="ECO:0000313" key="2">
    <source>
        <dbReference type="Proteomes" id="UP001437256"/>
    </source>
</evidence>
<reference evidence="1 2" key="1">
    <citation type="submission" date="2024-05" db="EMBL/GenBank/DDBJ databases">
        <title>A draft genome resource for the thread blight pathogen Marasmius tenuissimus strain MS-2.</title>
        <authorList>
            <person name="Yulfo-Soto G.E."/>
            <person name="Baruah I.K."/>
            <person name="Amoako-Attah I."/>
            <person name="Bukari Y."/>
            <person name="Meinhardt L.W."/>
            <person name="Bailey B.A."/>
            <person name="Cohen S.P."/>
        </authorList>
    </citation>
    <scope>NUCLEOTIDE SEQUENCE [LARGE SCALE GENOMIC DNA]</scope>
    <source>
        <strain evidence="1 2">MS-2</strain>
    </source>
</reference>
<dbReference type="Proteomes" id="UP001437256">
    <property type="component" value="Unassembled WGS sequence"/>
</dbReference>
<sequence>MLHPGLRVFERTPYDRTFRSDLNVDILGTSPFSVPTFQYLHSLRLFNVIFPSIQDLVGVVCQFSSLRTLFIRYQLYPPNSKPFQVHDHSRTEALVAVEKLPKSLQSLTIDARNVSLASLSSLVASLAPRVKSYHVQSIRSEDLVVLKAFVVAAGSSGPDRQSWDLEFQDLRADEKARLHEYVDLPRDNGKVVDLGLDGLEWKIAVALLSRFGLHAQEPGLLESITLPGVRVKDSRCYQEDLGDLDRALESAYFGNLRAILVTAVLVAPDVERLADGFGDELEKLRCGALVRTRWRIY</sequence>
<gene>
    <name evidence="1" type="ORF">AAF712_009963</name>
</gene>
<evidence type="ECO:0000313" key="1">
    <source>
        <dbReference type="EMBL" id="KAL0063169.1"/>
    </source>
</evidence>
<keyword evidence="2" id="KW-1185">Reference proteome</keyword>
<name>A0ABR2ZPT2_9AGAR</name>
<proteinExistence type="predicted"/>
<comment type="caution">
    <text evidence="1">The sequence shown here is derived from an EMBL/GenBank/DDBJ whole genome shotgun (WGS) entry which is preliminary data.</text>
</comment>
<organism evidence="1 2">
    <name type="scientific">Marasmius tenuissimus</name>
    <dbReference type="NCBI Taxonomy" id="585030"/>
    <lineage>
        <taxon>Eukaryota</taxon>
        <taxon>Fungi</taxon>
        <taxon>Dikarya</taxon>
        <taxon>Basidiomycota</taxon>
        <taxon>Agaricomycotina</taxon>
        <taxon>Agaricomycetes</taxon>
        <taxon>Agaricomycetidae</taxon>
        <taxon>Agaricales</taxon>
        <taxon>Marasmiineae</taxon>
        <taxon>Marasmiaceae</taxon>
        <taxon>Marasmius</taxon>
    </lineage>
</organism>
<dbReference type="EMBL" id="JBBXMP010000087">
    <property type="protein sequence ID" value="KAL0063169.1"/>
    <property type="molecule type" value="Genomic_DNA"/>
</dbReference>